<evidence type="ECO:0000313" key="2">
    <source>
        <dbReference type="EMBL" id="KAA8519650.1"/>
    </source>
</evidence>
<feature type="region of interest" description="Disordered" evidence="1">
    <location>
        <begin position="39"/>
        <end position="62"/>
    </location>
</feature>
<evidence type="ECO:0000256" key="1">
    <source>
        <dbReference type="SAM" id="MobiDB-lite"/>
    </source>
</evidence>
<gene>
    <name evidence="2" type="ORF">F0562_013905</name>
</gene>
<accession>A0A5J4ZLY5</accession>
<dbReference type="EMBL" id="CM018049">
    <property type="protein sequence ID" value="KAA8519650.1"/>
    <property type="molecule type" value="Genomic_DNA"/>
</dbReference>
<organism evidence="2 3">
    <name type="scientific">Nyssa sinensis</name>
    <dbReference type="NCBI Taxonomy" id="561372"/>
    <lineage>
        <taxon>Eukaryota</taxon>
        <taxon>Viridiplantae</taxon>
        <taxon>Streptophyta</taxon>
        <taxon>Embryophyta</taxon>
        <taxon>Tracheophyta</taxon>
        <taxon>Spermatophyta</taxon>
        <taxon>Magnoliopsida</taxon>
        <taxon>eudicotyledons</taxon>
        <taxon>Gunneridae</taxon>
        <taxon>Pentapetalae</taxon>
        <taxon>asterids</taxon>
        <taxon>Cornales</taxon>
        <taxon>Nyssaceae</taxon>
        <taxon>Nyssa</taxon>
    </lineage>
</organism>
<protein>
    <submittedName>
        <fullName evidence="2">Uncharacterized protein</fullName>
    </submittedName>
</protein>
<proteinExistence type="predicted"/>
<dbReference type="AlphaFoldDB" id="A0A5J4ZLY5"/>
<evidence type="ECO:0000313" key="3">
    <source>
        <dbReference type="Proteomes" id="UP000325577"/>
    </source>
</evidence>
<feature type="compositionally biased region" description="Acidic residues" evidence="1">
    <location>
        <begin position="41"/>
        <end position="62"/>
    </location>
</feature>
<dbReference type="Proteomes" id="UP000325577">
    <property type="component" value="Linkage Group LG6"/>
</dbReference>
<name>A0A5J4ZLY5_9ASTE</name>
<keyword evidence="3" id="KW-1185">Reference proteome</keyword>
<sequence length="150" mass="16806">MGISKEMMLKDNGWKFNIGNHPTILEDLEDQSTINRGREVEENDMDISNEKDDEVADDGYGPDDMDGKVANGLIQSNEVSMVGKSSSLFGRDSIVVEKDCQVWLETDGVIHLQNLNPNIISNSDKRVVDTIATIWTPLVFLQRVVKLLIK</sequence>
<reference evidence="2 3" key="1">
    <citation type="submission" date="2019-09" db="EMBL/GenBank/DDBJ databases">
        <title>A chromosome-level genome assembly of the Chinese tupelo Nyssa sinensis.</title>
        <authorList>
            <person name="Yang X."/>
            <person name="Kang M."/>
            <person name="Yang Y."/>
            <person name="Xiong H."/>
            <person name="Wang M."/>
            <person name="Zhang Z."/>
            <person name="Wang Z."/>
            <person name="Wu H."/>
            <person name="Ma T."/>
            <person name="Liu J."/>
            <person name="Xi Z."/>
        </authorList>
    </citation>
    <scope>NUCLEOTIDE SEQUENCE [LARGE SCALE GENOMIC DNA]</scope>
    <source>
        <strain evidence="2">J267</strain>
        <tissue evidence="2">Leaf</tissue>
    </source>
</reference>